<sequence length="186" mass="21985">MENTERYINALIEGDDFVIKEIYSKIYPKIASYIFSNKGNTDDALDVFHDALMYIIITQKEKRTIILSFEAYLFVICKNIWKKSLKNRVIKTDVSTLEEKETDLSTIILEQQCIEFYLEKFNLLSINCKDILSSYFNGASYEELVIEYAYSNINTVRQRVFKCRSKLIELIKSDLEFQKIKKWGEF</sequence>
<dbReference type="SUPFAM" id="SSF88946">
    <property type="entry name" value="Sigma2 domain of RNA polymerase sigma factors"/>
    <property type="match status" value="1"/>
</dbReference>
<organism evidence="1 2">
    <name type="scientific">Flavobacterium jumunjinense</name>
    <dbReference type="NCBI Taxonomy" id="998845"/>
    <lineage>
        <taxon>Bacteria</taxon>
        <taxon>Pseudomonadati</taxon>
        <taxon>Bacteroidota</taxon>
        <taxon>Flavobacteriia</taxon>
        <taxon>Flavobacteriales</taxon>
        <taxon>Flavobacteriaceae</taxon>
        <taxon>Flavobacterium</taxon>
    </lineage>
</organism>
<evidence type="ECO:0000313" key="2">
    <source>
        <dbReference type="Proteomes" id="UP001589607"/>
    </source>
</evidence>
<gene>
    <name evidence="1" type="ORF">ACFFVF_00170</name>
</gene>
<proteinExistence type="predicted"/>
<reference evidence="1 2" key="1">
    <citation type="submission" date="2024-09" db="EMBL/GenBank/DDBJ databases">
        <authorList>
            <person name="Sun Q."/>
            <person name="Mori K."/>
        </authorList>
    </citation>
    <scope>NUCLEOTIDE SEQUENCE [LARGE SCALE GENOMIC DNA]</scope>
    <source>
        <strain evidence="1 2">CECT 7955</strain>
    </source>
</reference>
<comment type="caution">
    <text evidence="1">The sequence shown here is derived from an EMBL/GenBank/DDBJ whole genome shotgun (WGS) entry which is preliminary data.</text>
</comment>
<accession>A0ABV5GJA0</accession>
<dbReference type="Gene3D" id="1.10.1740.10">
    <property type="match status" value="1"/>
</dbReference>
<dbReference type="RefSeq" id="WP_236454386.1">
    <property type="nucleotide sequence ID" value="NZ_CBCSGE010000007.1"/>
</dbReference>
<name>A0ABV5GJA0_9FLAO</name>
<dbReference type="EMBL" id="JBHMEY010000001">
    <property type="protein sequence ID" value="MFB9094915.1"/>
    <property type="molecule type" value="Genomic_DNA"/>
</dbReference>
<protein>
    <submittedName>
        <fullName evidence="1">RNA polymerase sigma factor</fullName>
    </submittedName>
</protein>
<keyword evidence="2" id="KW-1185">Reference proteome</keyword>
<dbReference type="Proteomes" id="UP001589607">
    <property type="component" value="Unassembled WGS sequence"/>
</dbReference>
<dbReference type="InterPro" id="IPR013325">
    <property type="entry name" value="RNA_pol_sigma_r2"/>
</dbReference>
<evidence type="ECO:0000313" key="1">
    <source>
        <dbReference type="EMBL" id="MFB9094915.1"/>
    </source>
</evidence>